<dbReference type="CDD" id="cd05280">
    <property type="entry name" value="MDR_yhdh_yhfp"/>
    <property type="match status" value="1"/>
</dbReference>
<dbReference type="SUPFAM" id="SSF51735">
    <property type="entry name" value="NAD(P)-binding Rossmann-fold domains"/>
    <property type="match status" value="1"/>
</dbReference>
<dbReference type="KEGG" id="ttp:E6P07_03160"/>
<dbReference type="PANTHER" id="PTHR43677:SF1">
    <property type="entry name" value="ACRYLYL-COA REDUCTASE ACUI-RELATED"/>
    <property type="match status" value="1"/>
</dbReference>
<dbReference type="NCBIfam" id="TIGR02823">
    <property type="entry name" value="oxido_YhdH"/>
    <property type="match status" value="1"/>
</dbReference>
<dbReference type="SUPFAM" id="SSF50129">
    <property type="entry name" value="GroES-like"/>
    <property type="match status" value="1"/>
</dbReference>
<dbReference type="RefSeq" id="WP_153974272.1">
    <property type="nucleotide sequence ID" value="NZ_CP039268.1"/>
</dbReference>
<dbReference type="EMBL" id="CP039268">
    <property type="protein sequence ID" value="QGU32073.1"/>
    <property type="molecule type" value="Genomic_DNA"/>
</dbReference>
<dbReference type="InterPro" id="IPR011032">
    <property type="entry name" value="GroES-like_sf"/>
</dbReference>
<dbReference type="InterPro" id="IPR013154">
    <property type="entry name" value="ADH-like_N"/>
</dbReference>
<reference evidence="2 3" key="1">
    <citation type="submission" date="2019-12" db="EMBL/GenBank/DDBJ databases">
        <title>The complete genome of the thermophilic, anoxygenic phototrophic gammaproteobacterium Thermochromatium tepidum.</title>
        <authorList>
            <person name="Sattley W.M."/>
            <person name="Swingley W.D."/>
            <person name="Burchell B.M."/>
            <person name="Gurbani S.A."/>
            <person name="Kujawa C.M."/>
            <person name="Nuccio D.A."/>
            <person name="Schladweiler J."/>
            <person name="Shaffer K.N."/>
            <person name="Stokes L.M."/>
            <person name="Touchman J.W."/>
            <person name="Blankenship R.E."/>
            <person name="Madigan M.T."/>
        </authorList>
    </citation>
    <scope>NUCLEOTIDE SEQUENCE [LARGE SCALE GENOMIC DNA]</scope>
    <source>
        <strain evidence="2 3">ATCC 43061</strain>
    </source>
</reference>
<keyword evidence="3" id="KW-1185">Reference proteome</keyword>
<dbReference type="OrthoDB" id="9782155at2"/>
<evidence type="ECO:0000313" key="3">
    <source>
        <dbReference type="Proteomes" id="UP000426424"/>
    </source>
</evidence>
<dbReference type="SMART" id="SM00829">
    <property type="entry name" value="PKS_ER"/>
    <property type="match status" value="1"/>
</dbReference>
<dbReference type="EC" id="1.3.1.95" evidence="2"/>
<dbReference type="InterPro" id="IPR051397">
    <property type="entry name" value="Zn-ADH-like_protein"/>
</dbReference>
<dbReference type="AlphaFoldDB" id="A0A6I6E5X6"/>
<dbReference type="InterPro" id="IPR014188">
    <property type="entry name" value="Acrylyl-CoA_reductase_AcuI"/>
</dbReference>
<keyword evidence="2" id="KW-0560">Oxidoreductase</keyword>
<dbReference type="Proteomes" id="UP000426424">
    <property type="component" value="Chromosome"/>
</dbReference>
<dbReference type="Gene3D" id="3.40.50.720">
    <property type="entry name" value="NAD(P)-binding Rossmann-like Domain"/>
    <property type="match status" value="1"/>
</dbReference>
<feature type="domain" description="Enoyl reductase (ER)" evidence="1">
    <location>
        <begin position="15"/>
        <end position="326"/>
    </location>
</feature>
<name>A0A6I6E5X6_THETI</name>
<sequence length="328" mass="34761">MSPYLAFCIHNADQGQRTRIEPRPRPQPTAGEVLIRVRYSSVNYKDALAGTGRGKILRRFPLVGGIDAAGEVEDSRHPDYQIGEAVIVTGWGLGVDHDGGYAESLCVPGDWLVPMPVGLDARAAMILGTAGFTVALAIHRMQLNGQRPELGPILVTGASGGVGSIAVAILARLGYEVVALSGKPDLHDWLKGLGASRVIGREALAGATRPLEKAEWGGAIDTVGGELLAQVTRTTAPGGTIAAIGLAGGSELHTTVMPFILRGLSLLGCNSVDVPNPLRTELWQRLADDWRPADLDTLLSETARLEGLPAIFERMLNGRTHGRILVEI</sequence>
<organism evidence="2 3">
    <name type="scientific">Thermochromatium tepidum ATCC 43061</name>
    <dbReference type="NCBI Taxonomy" id="316276"/>
    <lineage>
        <taxon>Bacteria</taxon>
        <taxon>Pseudomonadati</taxon>
        <taxon>Pseudomonadota</taxon>
        <taxon>Gammaproteobacteria</taxon>
        <taxon>Chromatiales</taxon>
        <taxon>Chromatiaceae</taxon>
        <taxon>Thermochromatium</taxon>
    </lineage>
</organism>
<dbReference type="GO" id="GO:0043958">
    <property type="term" value="F:acryloyl-CoA reductase (NADH) activity"/>
    <property type="evidence" value="ECO:0007669"/>
    <property type="project" value="UniProtKB-EC"/>
</dbReference>
<proteinExistence type="predicted"/>
<gene>
    <name evidence="2" type="ORF">E6P07_03160</name>
</gene>
<dbReference type="Pfam" id="PF00107">
    <property type="entry name" value="ADH_zinc_N"/>
    <property type="match status" value="1"/>
</dbReference>
<dbReference type="Pfam" id="PF08240">
    <property type="entry name" value="ADH_N"/>
    <property type="match status" value="1"/>
</dbReference>
<dbReference type="PANTHER" id="PTHR43677">
    <property type="entry name" value="SHORT-CHAIN DEHYDROGENASE/REDUCTASE"/>
    <property type="match status" value="1"/>
</dbReference>
<evidence type="ECO:0000259" key="1">
    <source>
        <dbReference type="SMART" id="SM00829"/>
    </source>
</evidence>
<dbReference type="GO" id="GO:0043957">
    <property type="term" value="F:acryloyl-CoA reductase (NADPH) activity"/>
    <property type="evidence" value="ECO:0007669"/>
    <property type="project" value="TreeGrafter"/>
</dbReference>
<protein>
    <submittedName>
        <fullName evidence="2">Acryloyl-CoA reductase</fullName>
        <ecNumber evidence="2">1.3.1.95</ecNumber>
    </submittedName>
</protein>
<dbReference type="Gene3D" id="3.90.180.10">
    <property type="entry name" value="Medium-chain alcohol dehydrogenases, catalytic domain"/>
    <property type="match status" value="1"/>
</dbReference>
<evidence type="ECO:0000313" key="2">
    <source>
        <dbReference type="EMBL" id="QGU32073.1"/>
    </source>
</evidence>
<dbReference type="InterPro" id="IPR020843">
    <property type="entry name" value="ER"/>
</dbReference>
<dbReference type="InterPro" id="IPR036291">
    <property type="entry name" value="NAD(P)-bd_dom_sf"/>
</dbReference>
<accession>A0A6I6E5X6</accession>
<dbReference type="InterPro" id="IPR013149">
    <property type="entry name" value="ADH-like_C"/>
</dbReference>